<dbReference type="Pfam" id="PF09355">
    <property type="entry name" value="Phage_Gp19"/>
    <property type="match status" value="1"/>
</dbReference>
<organism evidence="2 3">
    <name type="scientific">Longimycelium tulufanense</name>
    <dbReference type="NCBI Taxonomy" id="907463"/>
    <lineage>
        <taxon>Bacteria</taxon>
        <taxon>Bacillati</taxon>
        <taxon>Actinomycetota</taxon>
        <taxon>Actinomycetes</taxon>
        <taxon>Pseudonocardiales</taxon>
        <taxon>Pseudonocardiaceae</taxon>
        <taxon>Longimycelium</taxon>
    </lineage>
</organism>
<feature type="compositionally biased region" description="Basic and acidic residues" evidence="1">
    <location>
        <begin position="128"/>
        <end position="138"/>
    </location>
</feature>
<evidence type="ECO:0000313" key="3">
    <source>
        <dbReference type="Proteomes" id="UP000637578"/>
    </source>
</evidence>
<proteinExistence type="predicted"/>
<keyword evidence="3" id="KW-1185">Reference proteome</keyword>
<evidence type="ECO:0000313" key="2">
    <source>
        <dbReference type="EMBL" id="GGM75540.1"/>
    </source>
</evidence>
<feature type="region of interest" description="Disordered" evidence="1">
    <location>
        <begin position="128"/>
        <end position="148"/>
    </location>
</feature>
<evidence type="ECO:0000256" key="1">
    <source>
        <dbReference type="SAM" id="MobiDB-lite"/>
    </source>
</evidence>
<protein>
    <submittedName>
        <fullName evidence="2">Uncharacterized protein</fullName>
    </submittedName>
</protein>
<dbReference type="InterPro" id="IPR018963">
    <property type="entry name" value="Mycophage_D29_Gp19"/>
</dbReference>
<dbReference type="RefSeq" id="WP_189061126.1">
    <property type="nucleotide sequence ID" value="NZ_BMMK01000035.1"/>
</dbReference>
<reference evidence="2" key="2">
    <citation type="submission" date="2020-09" db="EMBL/GenBank/DDBJ databases">
        <authorList>
            <person name="Sun Q."/>
            <person name="Zhou Y."/>
        </authorList>
    </citation>
    <scope>NUCLEOTIDE SEQUENCE</scope>
    <source>
        <strain evidence="2">CGMCC 4.5737</strain>
    </source>
</reference>
<feature type="compositionally biased region" description="Polar residues" evidence="1">
    <location>
        <begin position="139"/>
        <end position="148"/>
    </location>
</feature>
<name>A0A8J3FWA9_9PSEU</name>
<dbReference type="EMBL" id="BMMK01000035">
    <property type="protein sequence ID" value="GGM75540.1"/>
    <property type="molecule type" value="Genomic_DNA"/>
</dbReference>
<sequence length="148" mass="16133">MAVYATVDDVRKRYEGTITADQEAFVDQKLDDAEEHIASHIGDIGARIAAGRTTATRVAIVLSNMVARVLRNTSGARSQTVGPYSHTLDQAVSAGKLFLTREDRKLLGLRRGATTLTLNDDALEHPLKRSPWVKDDPCSSRTSRTASP</sequence>
<reference evidence="2" key="1">
    <citation type="journal article" date="2014" name="Int. J. Syst. Evol. Microbiol.">
        <title>Complete genome sequence of Corynebacterium casei LMG S-19264T (=DSM 44701T), isolated from a smear-ripened cheese.</title>
        <authorList>
            <consortium name="US DOE Joint Genome Institute (JGI-PGF)"/>
            <person name="Walter F."/>
            <person name="Albersmeier A."/>
            <person name="Kalinowski J."/>
            <person name="Ruckert C."/>
        </authorList>
    </citation>
    <scope>NUCLEOTIDE SEQUENCE</scope>
    <source>
        <strain evidence="2">CGMCC 4.5737</strain>
    </source>
</reference>
<gene>
    <name evidence="2" type="ORF">GCM10012275_52790</name>
</gene>
<dbReference type="AlphaFoldDB" id="A0A8J3FWA9"/>
<comment type="caution">
    <text evidence="2">The sequence shown here is derived from an EMBL/GenBank/DDBJ whole genome shotgun (WGS) entry which is preliminary data.</text>
</comment>
<accession>A0A8J3FWA9</accession>
<dbReference type="Proteomes" id="UP000637578">
    <property type="component" value="Unassembled WGS sequence"/>
</dbReference>